<protein>
    <submittedName>
        <fullName evidence="1">Uncharacterized protein</fullName>
    </submittedName>
</protein>
<proteinExistence type="predicted"/>
<accession>A0A8S5QNG4</accession>
<dbReference type="EMBL" id="BK015700">
    <property type="protein sequence ID" value="DAE20774.1"/>
    <property type="molecule type" value="Genomic_DNA"/>
</dbReference>
<sequence length="114" mass="13325">MKDAITQEAVTQYELLCPLLSGIYGELQELSKKKPDTPLNNFKVKSINRVLEPIKELLKEENMYPFLDVLDMDDMPTNSDVVLILSQYIKSMDIFRDKYYGYNSRSGQYEWSTK</sequence>
<organism evidence="1">
    <name type="scientific">Siphoviridae sp. ctsoB6</name>
    <dbReference type="NCBI Taxonomy" id="2826487"/>
    <lineage>
        <taxon>Viruses</taxon>
        <taxon>Duplodnaviria</taxon>
        <taxon>Heunggongvirae</taxon>
        <taxon>Uroviricota</taxon>
        <taxon>Caudoviricetes</taxon>
    </lineage>
</organism>
<evidence type="ECO:0000313" key="1">
    <source>
        <dbReference type="EMBL" id="DAE20774.1"/>
    </source>
</evidence>
<reference evidence="1" key="1">
    <citation type="journal article" date="2021" name="Proc. Natl. Acad. Sci. U.S.A.">
        <title>A Catalog of Tens of Thousands of Viruses from Human Metagenomes Reveals Hidden Associations with Chronic Diseases.</title>
        <authorList>
            <person name="Tisza M.J."/>
            <person name="Buck C.B."/>
        </authorList>
    </citation>
    <scope>NUCLEOTIDE SEQUENCE</scope>
    <source>
        <strain evidence="1">CtsoB6</strain>
    </source>
</reference>
<name>A0A8S5QNG4_9CAUD</name>